<dbReference type="Gene3D" id="3.40.50.300">
    <property type="entry name" value="P-loop containing nucleotide triphosphate hydrolases"/>
    <property type="match status" value="2"/>
</dbReference>
<keyword evidence="9 14" id="KW-0862">Zinc</keyword>
<dbReference type="GO" id="GO:0005737">
    <property type="term" value="C:cytoplasm"/>
    <property type="evidence" value="ECO:0007669"/>
    <property type="project" value="UniProtKB-SubCell"/>
</dbReference>
<protein>
    <recommendedName>
        <fullName evidence="14">UvrABC system protein A</fullName>
        <shortName evidence="14">UvrA protein</shortName>
    </recommendedName>
    <alternativeName>
        <fullName evidence="14">Excinuclease ABC subunit A</fullName>
    </alternativeName>
</protein>
<evidence type="ECO:0000256" key="12">
    <source>
        <dbReference type="ARBA" id="ARBA00023125"/>
    </source>
</evidence>
<dbReference type="AlphaFoldDB" id="A0A2R6AD64"/>
<reference evidence="16 17" key="1">
    <citation type="submission" date="2017-04" db="EMBL/GenBank/DDBJ databases">
        <title>Novel microbial lineages endemic to geothermal iron-oxide mats fill important gaps in the evolutionary history of Archaea.</title>
        <authorList>
            <person name="Jay Z.J."/>
            <person name="Beam J.P."/>
            <person name="Dlakic M."/>
            <person name="Rusch D.B."/>
            <person name="Kozubal M.A."/>
            <person name="Inskeep W.P."/>
        </authorList>
    </citation>
    <scope>NUCLEOTIDE SEQUENCE [LARGE SCALE GENOMIC DNA]</scope>
    <source>
        <strain evidence="16">OSP_D</strain>
    </source>
</reference>
<comment type="subcellular location">
    <subcellularLocation>
        <location evidence="1 14">Cytoplasm</location>
    </subcellularLocation>
</comment>
<comment type="subunit">
    <text evidence="14">Forms a heterotetramer with UvrB during the search for lesions.</text>
</comment>
<keyword evidence="13 14" id="KW-0234">DNA repair</keyword>
<keyword evidence="3 14" id="KW-0479">Metal-binding</keyword>
<evidence type="ECO:0000256" key="13">
    <source>
        <dbReference type="ARBA" id="ARBA00023204"/>
    </source>
</evidence>
<dbReference type="GO" id="GO:0009381">
    <property type="term" value="F:excinuclease ABC activity"/>
    <property type="evidence" value="ECO:0007669"/>
    <property type="project" value="UniProtKB-UniRule"/>
</dbReference>
<keyword evidence="14" id="KW-0742">SOS response</keyword>
<keyword evidence="5 14" id="KW-0547">Nucleotide-binding</keyword>
<evidence type="ECO:0000256" key="9">
    <source>
        <dbReference type="ARBA" id="ARBA00022833"/>
    </source>
</evidence>
<evidence type="ECO:0000313" key="16">
    <source>
        <dbReference type="EMBL" id="PSN84331.1"/>
    </source>
</evidence>
<dbReference type="PANTHER" id="PTHR43152:SF3">
    <property type="entry name" value="UVRABC SYSTEM PROTEIN A"/>
    <property type="match status" value="1"/>
</dbReference>
<comment type="caution">
    <text evidence="16">The sequence shown here is derived from an EMBL/GenBank/DDBJ whole genome shotgun (WGS) entry which is preliminary data.</text>
</comment>
<dbReference type="PROSITE" id="PS00211">
    <property type="entry name" value="ABC_TRANSPORTER_1"/>
    <property type="match status" value="2"/>
</dbReference>
<dbReference type="GO" id="GO:0016887">
    <property type="term" value="F:ATP hydrolysis activity"/>
    <property type="evidence" value="ECO:0007669"/>
    <property type="project" value="InterPro"/>
</dbReference>
<dbReference type="InterPro" id="IPR004602">
    <property type="entry name" value="UvrA"/>
</dbReference>
<keyword evidence="10 14" id="KW-0067">ATP-binding</keyword>
<keyword evidence="12 14" id="KW-0238">DNA-binding</keyword>
<evidence type="ECO:0000256" key="4">
    <source>
        <dbReference type="ARBA" id="ARBA00022737"/>
    </source>
</evidence>
<organism evidence="16 17">
    <name type="scientific">Candidatus Marsarchaeota G1 archaeon OSP_D</name>
    <dbReference type="NCBI Taxonomy" id="1978155"/>
    <lineage>
        <taxon>Archaea</taxon>
        <taxon>Candidatus Marsarchaeota</taxon>
        <taxon>Candidatus Marsarchaeota group 1</taxon>
    </lineage>
</organism>
<dbReference type="PROSITE" id="PS50893">
    <property type="entry name" value="ABC_TRANSPORTER_2"/>
    <property type="match status" value="2"/>
</dbReference>
<dbReference type="Gene3D" id="1.10.8.280">
    <property type="entry name" value="ABC transporter ATPase domain-like"/>
    <property type="match status" value="1"/>
</dbReference>
<dbReference type="InterPro" id="IPR013815">
    <property type="entry name" value="ATP_grasp_subdomain_1"/>
</dbReference>
<feature type="domain" description="ABC transporter" evidence="15">
    <location>
        <begin position="598"/>
        <end position="935"/>
    </location>
</feature>
<dbReference type="Proteomes" id="UP000240880">
    <property type="component" value="Unassembled WGS sequence"/>
</dbReference>
<dbReference type="GO" id="GO:0006289">
    <property type="term" value="P:nucleotide-excision repair"/>
    <property type="evidence" value="ECO:0007669"/>
    <property type="project" value="UniProtKB-UniRule"/>
</dbReference>
<dbReference type="NCBIfam" id="TIGR00630">
    <property type="entry name" value="uvra"/>
    <property type="match status" value="1"/>
</dbReference>
<dbReference type="InterPro" id="IPR041552">
    <property type="entry name" value="UvrA_DNA-bd"/>
</dbReference>
<feature type="binding site" evidence="14">
    <location>
        <begin position="639"/>
        <end position="646"/>
    </location>
    <ligand>
        <name>ATP</name>
        <dbReference type="ChEBI" id="CHEBI:30616"/>
    </ligand>
</feature>
<feature type="zinc finger region" description="C4-type" evidence="14">
    <location>
        <begin position="738"/>
        <end position="764"/>
    </location>
</feature>
<dbReference type="InterPro" id="IPR017871">
    <property type="entry name" value="ABC_transporter-like_CS"/>
</dbReference>
<keyword evidence="2 14" id="KW-0963">Cytoplasm</keyword>
<evidence type="ECO:0000256" key="6">
    <source>
        <dbReference type="ARBA" id="ARBA00022763"/>
    </source>
</evidence>
<dbReference type="GO" id="GO:0003677">
    <property type="term" value="F:DNA binding"/>
    <property type="evidence" value="ECO:0007669"/>
    <property type="project" value="UniProtKB-UniRule"/>
</dbReference>
<feature type="domain" description="ABC transporter" evidence="15">
    <location>
        <begin position="292"/>
        <end position="593"/>
    </location>
</feature>
<keyword evidence="8 14" id="KW-0863">Zinc-finger</keyword>
<dbReference type="HAMAP" id="MF_00205">
    <property type="entry name" value="UvrA"/>
    <property type="match status" value="1"/>
</dbReference>
<dbReference type="FunFam" id="1.20.1580.10:FF:000002">
    <property type="entry name" value="UvrABC system protein A"/>
    <property type="match status" value="1"/>
</dbReference>
<feature type="zinc finger region" description="C4-type" evidence="14">
    <location>
        <begin position="252"/>
        <end position="279"/>
    </location>
</feature>
<keyword evidence="11 14" id="KW-0267">Excision nuclease</keyword>
<dbReference type="GO" id="GO:0009432">
    <property type="term" value="P:SOS response"/>
    <property type="evidence" value="ECO:0007669"/>
    <property type="project" value="UniProtKB-UniRule"/>
</dbReference>
<dbReference type="InterPro" id="IPR041102">
    <property type="entry name" value="UvrA_inter"/>
</dbReference>
<dbReference type="EMBL" id="NEXC01000004">
    <property type="protein sequence ID" value="PSN84331.1"/>
    <property type="molecule type" value="Genomic_DNA"/>
</dbReference>
<evidence type="ECO:0000256" key="1">
    <source>
        <dbReference type="ARBA" id="ARBA00004496"/>
    </source>
</evidence>
<evidence type="ECO:0000313" key="17">
    <source>
        <dbReference type="Proteomes" id="UP000240880"/>
    </source>
</evidence>
<accession>A0A2R6AD64</accession>
<proteinExistence type="inferred from homology"/>
<comment type="function">
    <text evidence="14">The UvrABC repair system catalyzes the recognition and processing of DNA lesions. UvrA is an ATPase and a DNA-binding protein. A damage recognition complex composed of 2 UvrA and 2 UvrB subunits scans DNA for abnormalities. When the presence of a lesion has been verified by UvrB, the UvrA molecules dissociate.</text>
</comment>
<dbReference type="GO" id="GO:0005524">
    <property type="term" value="F:ATP binding"/>
    <property type="evidence" value="ECO:0007669"/>
    <property type="project" value="UniProtKB-UniRule"/>
</dbReference>
<dbReference type="Pfam" id="PF17760">
    <property type="entry name" value="UvrA_inter"/>
    <property type="match status" value="1"/>
</dbReference>
<dbReference type="Pfam" id="PF17755">
    <property type="entry name" value="UvrA_DNA-bind"/>
    <property type="match status" value="1"/>
</dbReference>
<dbReference type="SUPFAM" id="SSF52540">
    <property type="entry name" value="P-loop containing nucleoside triphosphate hydrolases"/>
    <property type="match status" value="2"/>
</dbReference>
<feature type="binding site" evidence="14">
    <location>
        <begin position="30"/>
        <end position="37"/>
    </location>
    <ligand>
        <name>ATP</name>
        <dbReference type="ChEBI" id="CHEBI:30616"/>
    </ligand>
</feature>
<dbReference type="Gene3D" id="1.20.1580.10">
    <property type="entry name" value="ABC transporter ATPase like domain"/>
    <property type="match status" value="2"/>
</dbReference>
<dbReference type="GO" id="GO:0009380">
    <property type="term" value="C:excinuclease repair complex"/>
    <property type="evidence" value="ECO:0007669"/>
    <property type="project" value="InterPro"/>
</dbReference>
<dbReference type="InterPro" id="IPR027417">
    <property type="entry name" value="P-loop_NTPase"/>
</dbReference>
<evidence type="ECO:0000256" key="7">
    <source>
        <dbReference type="ARBA" id="ARBA00022769"/>
    </source>
</evidence>
<evidence type="ECO:0000256" key="14">
    <source>
        <dbReference type="HAMAP-Rule" id="MF_00205"/>
    </source>
</evidence>
<dbReference type="SMART" id="SM00382">
    <property type="entry name" value="AAA"/>
    <property type="match status" value="1"/>
</dbReference>
<evidence type="ECO:0000256" key="11">
    <source>
        <dbReference type="ARBA" id="ARBA00022881"/>
    </source>
</evidence>
<evidence type="ECO:0000256" key="3">
    <source>
        <dbReference type="ARBA" id="ARBA00022723"/>
    </source>
</evidence>
<dbReference type="InterPro" id="IPR003593">
    <property type="entry name" value="AAA+_ATPase"/>
</dbReference>
<sequence length="946" mass="105028">MSIVIKGARQHNLKNIDLVLPRNKYIVITGVSGSGKSSLAFDTIYAEGQRRYVESLSAYARQFLEQLDKPDVESIEGLSPAIAIEQRSSSHNPRSIVATVTEIHDYLRLLYARVGVPHCPNCGREITRWSVDEIVERVMKIGEGKKVSIFAPLYRGAKGEFRELPKTLLEEGFSKVRIDGELLELAKLDHNFKLEKNVRHNIEVLVDRLVLKQDVQARLSEAIQLSLEKSKGLVLVEPENEEALLISEKFACPTCGISLDEPSPRMFSFNSPFGACKTCNGLGEIMEVVPELLVKDWNKSIYEGAFEWFGDVSTSISLATLEAVIEHFGEDPSKPLNKLSKEVVDALLYGSDEPIRFSYTGRSGDWSLSQVSSWEGLVNIVKRRHENTSSEWMRSYYERFMRVQKCPSCKGARLRPESLAFTVGGKNIAEVLKMTIEDALRFFENLNLTERQKLIASKVIEEIKARLGFMLDVGLGYITLDRTMGSLSGGEAQRVQLATQIGSKLVGVIYVLDEPTIGLHQRDNRMLISTLKKLRDLGNTVIVVEHDEEAIREADYVVDLGPGAGVKGGYVVATGTPEEIAKNPNSITGMYLSGKKRIEVPKTRRKGNGKKLVIRGARHNNLKNIDVEFPLGAFICVTGVSGSGKSTLVVDILQKALFKKLYGSKEEPGEHHSIEGSENVDKVVVVDQSPIGRTPRSNPATYTGVFDDIRRLFSETPLARARGYKPGRFSFNVRGGRCEACEGDGIIRLEMSFLPDVYVKCDVCKGKRYNKETLEVTYKGKNIYDVLEMTVDEALEFFGNVPQIVRKLRTLSDVGLGYIKLGQPATTLSGGEAQRVKLASELQKKGTGKTLYILNEPTTGLHFDDIKKLLDVFQRLVDAGNTVIVIEHNLDVIKCADYIIDLGPEGGEKGGYVVATGTPEEIAKNPNSITGRYLKQKLIEDGKLKN</sequence>
<evidence type="ECO:0000259" key="15">
    <source>
        <dbReference type="PROSITE" id="PS50893"/>
    </source>
</evidence>
<name>A0A2R6AD64_9ARCH</name>
<gene>
    <name evidence="14" type="primary">uvrA</name>
    <name evidence="16" type="ORF">B9Q01_01205</name>
</gene>
<evidence type="ECO:0000256" key="2">
    <source>
        <dbReference type="ARBA" id="ARBA00022490"/>
    </source>
</evidence>
<keyword evidence="6 14" id="KW-0227">DNA damage</keyword>
<dbReference type="InterPro" id="IPR003439">
    <property type="entry name" value="ABC_transporter-like_ATP-bd"/>
</dbReference>
<keyword evidence="7 14" id="KW-0228">DNA excision</keyword>
<dbReference type="CDD" id="cd03271">
    <property type="entry name" value="ABC_UvrA_II"/>
    <property type="match status" value="1"/>
</dbReference>
<comment type="similarity">
    <text evidence="14">Belongs to the ABC transporter superfamily. UvrA family.</text>
</comment>
<evidence type="ECO:0000256" key="10">
    <source>
        <dbReference type="ARBA" id="ARBA00022840"/>
    </source>
</evidence>
<dbReference type="GO" id="GO:0008270">
    <property type="term" value="F:zinc ion binding"/>
    <property type="evidence" value="ECO:0007669"/>
    <property type="project" value="UniProtKB-UniRule"/>
</dbReference>
<dbReference type="NCBIfam" id="NF001503">
    <property type="entry name" value="PRK00349.1"/>
    <property type="match status" value="1"/>
</dbReference>
<dbReference type="PANTHER" id="PTHR43152">
    <property type="entry name" value="UVRABC SYSTEM PROTEIN A"/>
    <property type="match status" value="1"/>
</dbReference>
<evidence type="ECO:0000256" key="8">
    <source>
        <dbReference type="ARBA" id="ARBA00022771"/>
    </source>
</evidence>
<dbReference type="Gene3D" id="3.30.1490.20">
    <property type="entry name" value="ATP-grasp fold, A domain"/>
    <property type="match status" value="1"/>
</dbReference>
<evidence type="ECO:0000256" key="5">
    <source>
        <dbReference type="ARBA" id="ARBA00022741"/>
    </source>
</evidence>
<keyword evidence="4 14" id="KW-0677">Repeat</keyword>